<proteinExistence type="predicted"/>
<sequence length="123" mass="14160">IEKEEHAENLKISVLQAIHYIAKSWKEVGANTIRNFEEFLEIPDENIVYEVSSDEEIIRELVETFRTNGPAITSIEDVEDEDDGPKISIVSIDTANTSLETMRTFLLQQDDTEEYINILEKIE</sequence>
<reference evidence="1" key="1">
    <citation type="submission" date="2021-06" db="EMBL/GenBank/DDBJ databases">
        <authorList>
            <person name="Kallberg Y."/>
            <person name="Tangrot J."/>
            <person name="Rosling A."/>
        </authorList>
    </citation>
    <scope>NUCLEOTIDE SEQUENCE</scope>
    <source>
        <strain evidence="1">28 12/20/2015</strain>
    </source>
</reference>
<comment type="caution">
    <text evidence="1">The sequence shown here is derived from an EMBL/GenBank/DDBJ whole genome shotgun (WGS) entry which is preliminary data.</text>
</comment>
<protein>
    <submittedName>
        <fullName evidence="1">8116_t:CDS:1</fullName>
    </submittedName>
</protein>
<gene>
    <name evidence="1" type="ORF">SPELUC_LOCUS11148</name>
</gene>
<evidence type="ECO:0000313" key="2">
    <source>
        <dbReference type="Proteomes" id="UP000789366"/>
    </source>
</evidence>
<evidence type="ECO:0000313" key="1">
    <source>
        <dbReference type="EMBL" id="CAG8698506.1"/>
    </source>
</evidence>
<dbReference type="EMBL" id="CAJVPW010022688">
    <property type="protein sequence ID" value="CAG8698506.1"/>
    <property type="molecule type" value="Genomic_DNA"/>
</dbReference>
<feature type="non-terminal residue" evidence="1">
    <location>
        <position position="1"/>
    </location>
</feature>
<dbReference type="Proteomes" id="UP000789366">
    <property type="component" value="Unassembled WGS sequence"/>
</dbReference>
<organism evidence="1 2">
    <name type="scientific">Cetraspora pellucida</name>
    <dbReference type="NCBI Taxonomy" id="1433469"/>
    <lineage>
        <taxon>Eukaryota</taxon>
        <taxon>Fungi</taxon>
        <taxon>Fungi incertae sedis</taxon>
        <taxon>Mucoromycota</taxon>
        <taxon>Glomeromycotina</taxon>
        <taxon>Glomeromycetes</taxon>
        <taxon>Diversisporales</taxon>
        <taxon>Gigasporaceae</taxon>
        <taxon>Cetraspora</taxon>
    </lineage>
</organism>
<accession>A0ACA9PG63</accession>
<keyword evidence="2" id="KW-1185">Reference proteome</keyword>
<name>A0ACA9PG63_9GLOM</name>